<feature type="domain" description="Phage head morphogenesis" evidence="1">
    <location>
        <begin position="58"/>
        <end position="187"/>
    </location>
</feature>
<gene>
    <name evidence="2" type="ORF">EKN56_10465</name>
</gene>
<dbReference type="Proteomes" id="UP000293154">
    <property type="component" value="Chromosome"/>
</dbReference>
<proteinExistence type="predicted"/>
<evidence type="ECO:0000313" key="3">
    <source>
        <dbReference type="Proteomes" id="UP000293154"/>
    </source>
</evidence>
<protein>
    <submittedName>
        <fullName evidence="2">Phage head morphogenesis protein</fullName>
    </submittedName>
</protein>
<accession>A0A411WKP0</accession>
<dbReference type="AlphaFoldDB" id="A0A411WKP0"/>
<sequence length="436" mass="48084">MRQAVDLGYAMKLEPKLAVDYFRSRGYDVSWNWQETSLQTHSQAFTVAKGVRMDVLTTIGAQVDRGLSQGITEQEFKKTLTPQLQELGWWGKQVVVDSAGGAEVVQLGSPARLGTIFRTNLATAYQAGRYQQQLASTETHPYWQYIAILDDNTRTSHRALHGKVFHYTDPIWETMYPPNDWGCRCRVRALTASEVKQKGLKVESSVGRIATDAVEAGVDKRTGEIYEKDVTTYTDGKQTMRTGPGWSGNVGSAAMGSDANIARKLVEMQDRQLRQQVIQSLNNAPARQAAFSRWVGDALTTTRQGRSVQPLGFMADDVAQAVQARTGAPVARLLGVSEQQIRQANALKGVKQLTLTEYQLLPQILNRSQAVLWDAQKQQLLYIGQGNGQVSTVIRTAGQTPQSGALDAMVEAYKMSVSDLRQALATGRYQLIKGGL</sequence>
<dbReference type="EMBL" id="CP034752">
    <property type="protein sequence ID" value="QBH96794.1"/>
    <property type="molecule type" value="Genomic_DNA"/>
</dbReference>
<reference evidence="2 3" key="1">
    <citation type="submission" date="2019-03" db="EMBL/GenBank/DDBJ databases">
        <title>Pragia sp. nov. isolated from the gut tract of Carduelis flavirostris.</title>
        <authorList>
            <person name="Ge Y."/>
        </authorList>
    </citation>
    <scope>NUCLEOTIDE SEQUENCE [LARGE SCALE GENOMIC DNA]</scope>
    <source>
        <strain evidence="2 3">CF-458</strain>
    </source>
</reference>
<organism evidence="2 3">
    <name type="scientific">Limnobaculum zhutongyuii</name>
    <dbReference type="NCBI Taxonomy" id="2498113"/>
    <lineage>
        <taxon>Bacteria</taxon>
        <taxon>Pseudomonadati</taxon>
        <taxon>Pseudomonadota</taxon>
        <taxon>Gammaproteobacteria</taxon>
        <taxon>Enterobacterales</taxon>
        <taxon>Budviciaceae</taxon>
        <taxon>Limnobaculum</taxon>
    </lineage>
</organism>
<keyword evidence="3" id="KW-1185">Reference proteome</keyword>
<dbReference type="Pfam" id="PF04233">
    <property type="entry name" value="Phage_Mu_F"/>
    <property type="match status" value="1"/>
</dbReference>
<evidence type="ECO:0000313" key="2">
    <source>
        <dbReference type="EMBL" id="QBH96794.1"/>
    </source>
</evidence>
<evidence type="ECO:0000259" key="1">
    <source>
        <dbReference type="Pfam" id="PF04233"/>
    </source>
</evidence>
<dbReference type="KEGG" id="prag:EKN56_10465"/>
<dbReference type="OrthoDB" id="9813502at2"/>
<name>A0A411WKP0_9GAMM</name>
<dbReference type="RefSeq" id="WP_130591738.1">
    <property type="nucleotide sequence ID" value="NZ_CP034752.1"/>
</dbReference>
<dbReference type="NCBIfam" id="TIGR01641">
    <property type="entry name" value="phageSPP1_gp7"/>
    <property type="match status" value="1"/>
</dbReference>
<dbReference type="InterPro" id="IPR006528">
    <property type="entry name" value="Phage_head_morphogenesis_dom"/>
</dbReference>